<comment type="caution">
    <text evidence="1">The sequence shown here is derived from an EMBL/GenBank/DDBJ whole genome shotgun (WGS) entry which is preliminary data.</text>
</comment>
<name>A0A1R2C781_9CILI</name>
<accession>A0A1R2C781</accession>
<protein>
    <submittedName>
        <fullName evidence="1">Uncharacterized protein</fullName>
    </submittedName>
</protein>
<organism evidence="1 2">
    <name type="scientific">Stentor coeruleus</name>
    <dbReference type="NCBI Taxonomy" id="5963"/>
    <lineage>
        <taxon>Eukaryota</taxon>
        <taxon>Sar</taxon>
        <taxon>Alveolata</taxon>
        <taxon>Ciliophora</taxon>
        <taxon>Postciliodesmatophora</taxon>
        <taxon>Heterotrichea</taxon>
        <taxon>Heterotrichida</taxon>
        <taxon>Stentoridae</taxon>
        <taxon>Stentor</taxon>
    </lineage>
</organism>
<evidence type="ECO:0000313" key="1">
    <source>
        <dbReference type="EMBL" id="OMJ84866.1"/>
    </source>
</evidence>
<dbReference type="OrthoDB" id="318109at2759"/>
<gene>
    <name evidence="1" type="ORF">SteCoe_13923</name>
</gene>
<reference evidence="1 2" key="1">
    <citation type="submission" date="2016-11" db="EMBL/GenBank/DDBJ databases">
        <title>The macronuclear genome of Stentor coeruleus: a giant cell with tiny introns.</title>
        <authorList>
            <person name="Slabodnick M."/>
            <person name="Ruby J.G."/>
            <person name="Reiff S.B."/>
            <person name="Swart E.C."/>
            <person name="Gosai S."/>
            <person name="Prabakaran S."/>
            <person name="Witkowska E."/>
            <person name="Larue G.E."/>
            <person name="Fisher S."/>
            <person name="Freeman R.M."/>
            <person name="Gunawardena J."/>
            <person name="Chu W."/>
            <person name="Stover N.A."/>
            <person name="Gregory B.D."/>
            <person name="Nowacki M."/>
            <person name="Derisi J."/>
            <person name="Roy S.W."/>
            <person name="Marshall W.F."/>
            <person name="Sood P."/>
        </authorList>
    </citation>
    <scope>NUCLEOTIDE SEQUENCE [LARGE SCALE GENOMIC DNA]</scope>
    <source>
        <strain evidence="1">WM001</strain>
    </source>
</reference>
<evidence type="ECO:0000313" key="2">
    <source>
        <dbReference type="Proteomes" id="UP000187209"/>
    </source>
</evidence>
<dbReference type="EMBL" id="MPUH01000255">
    <property type="protein sequence ID" value="OMJ84866.1"/>
    <property type="molecule type" value="Genomic_DNA"/>
</dbReference>
<sequence>MADKERKSFLVPPTEVKNYDIQDIYDLEDCIEVLESIVEDLQQPSRKKCEISTFMAKYIYMEDSILEGLEKLPKLACTREMQQRLLETTKKFNKLSYEYQETWNNEFWAIYESTRNPKKAQNEFHQVKSHQQISKQLLDLQEIAITLTRMSRGTTGDYSSPTNKEPFAMVDEEALKYKEPTINENTGGRECGKCFVF</sequence>
<proteinExistence type="predicted"/>
<keyword evidence="2" id="KW-1185">Reference proteome</keyword>
<dbReference type="AlphaFoldDB" id="A0A1R2C781"/>
<dbReference type="Proteomes" id="UP000187209">
    <property type="component" value="Unassembled WGS sequence"/>
</dbReference>